<feature type="short sequence motif" description="TonB C-terminal box" evidence="15">
    <location>
        <begin position="719"/>
        <end position="736"/>
    </location>
</feature>
<keyword evidence="10 16" id="KW-0798">TonB box</keyword>
<keyword evidence="12 21" id="KW-0675">Receptor</keyword>
<dbReference type="GO" id="GO:0015344">
    <property type="term" value="F:siderophore uptake transmembrane transporter activity"/>
    <property type="evidence" value="ECO:0007669"/>
    <property type="project" value="TreeGrafter"/>
</dbReference>
<evidence type="ECO:0000313" key="21">
    <source>
        <dbReference type="EMBL" id="ARP95670.1"/>
    </source>
</evidence>
<dbReference type="Proteomes" id="UP000194161">
    <property type="component" value="Chromosome"/>
</dbReference>
<feature type="chain" id="PRO_5013275469" evidence="18">
    <location>
        <begin position="23"/>
        <end position="736"/>
    </location>
</feature>
<evidence type="ECO:0000256" key="18">
    <source>
        <dbReference type="SAM" id="SignalP"/>
    </source>
</evidence>
<evidence type="ECO:0000256" key="4">
    <source>
        <dbReference type="ARBA" id="ARBA00022452"/>
    </source>
</evidence>
<accession>A0A1W6ZEU6</accession>
<evidence type="ECO:0000256" key="11">
    <source>
        <dbReference type="ARBA" id="ARBA00023136"/>
    </source>
</evidence>
<sequence>MKLRPLAYLIATLPCMAAPVHAQTPAAQQNSAPITTLETVSVEASADASAEGLAPAYAGGQVATGAKLGILGTKDNMSAPFSVTSYTNELIQDKQARSVADVLLNDPSVRVARGFGNFQETYFIRGQVLYSDDVAYNGLYGLLPRQYIASEFFERVDVLRGASTFLTSAPPGGSGAGGVVNLVPKRASNEPLTRLTTGVGNDGQGSLSTDISRRFGPDDSVGIRLNAVARGGDGAVDDENSRLGGGMLGLDWRGDRLRLSADVGWQENRLKRIRPSVDVLDMSGLPSIRDAEHNWAQPWTYSNERDVFSTLRGEYDISDNVTTWAAFGLRDSTEKNQLAGMDVTNSSTGDGYISRFDNKREEFVYTGEVGMRIKGRTGPVGHEVVLSATYFDKKEKNNYAMTFSNSWPSNLYHPTMYDSRDVAYEFQGGDLDNPLVRNRVRTSSFAIGDTLSLLDDSVLFTLGLRHQRLAMRTFDYDTGELIDGGDYKTSRDSPALGLVVKLNPAFSVYANYIEQLAQGSVVGDRDADNYGEMLPPYVARQREVGIKYDGGRIGGGLAFFSTNRPHGTRTSDNRVAIAGEDRYQGIELTVFGEAARGVRVLGGVTWFNAKQRDTGTASIDGNRVVGVPRYQANMGVEWDLPGLDGVTIDGRMVYTGSFYADDANELRVPSWTRFDAGARYVTEVGGRMLTLRARVENIANKAYWASAGGYIGSGATSGYLVAGGPRTFWLSASMDF</sequence>
<gene>
    <name evidence="21" type="ORF">CAL15_15550</name>
</gene>
<dbReference type="GO" id="GO:0015891">
    <property type="term" value="P:siderophore transport"/>
    <property type="evidence" value="ECO:0007669"/>
    <property type="project" value="InterPro"/>
</dbReference>
<dbReference type="EMBL" id="CP021111">
    <property type="protein sequence ID" value="ARP95670.1"/>
    <property type="molecule type" value="Genomic_DNA"/>
</dbReference>
<dbReference type="Pfam" id="PF07715">
    <property type="entry name" value="Plug"/>
    <property type="match status" value="1"/>
</dbReference>
<evidence type="ECO:0000256" key="17">
    <source>
        <dbReference type="SAM" id="MobiDB-lite"/>
    </source>
</evidence>
<keyword evidence="4 14" id="KW-1134">Transmembrane beta strand</keyword>
<comment type="subcellular location">
    <subcellularLocation>
        <location evidence="1 14">Cell outer membrane</location>
        <topology evidence="1 14">Multi-pass membrane protein</topology>
    </subcellularLocation>
</comment>
<dbReference type="InterPro" id="IPR010917">
    <property type="entry name" value="TonB_rcpt_CS"/>
</dbReference>
<dbReference type="OrthoDB" id="5346107at2"/>
<dbReference type="PROSITE" id="PS52016">
    <property type="entry name" value="TONB_DEPENDENT_REC_3"/>
    <property type="match status" value="1"/>
</dbReference>
<evidence type="ECO:0000313" key="22">
    <source>
        <dbReference type="Proteomes" id="UP000194161"/>
    </source>
</evidence>
<evidence type="ECO:0000256" key="3">
    <source>
        <dbReference type="ARBA" id="ARBA00022448"/>
    </source>
</evidence>
<keyword evidence="9" id="KW-0406">Ion transport</keyword>
<evidence type="ECO:0000256" key="1">
    <source>
        <dbReference type="ARBA" id="ARBA00004571"/>
    </source>
</evidence>
<dbReference type="InterPro" id="IPR010105">
    <property type="entry name" value="TonB_sidphr_rcpt"/>
</dbReference>
<dbReference type="RefSeq" id="WP_086079432.1">
    <property type="nucleotide sequence ID" value="NZ_CP021111.1"/>
</dbReference>
<evidence type="ECO:0000256" key="8">
    <source>
        <dbReference type="ARBA" id="ARBA00023004"/>
    </source>
</evidence>
<dbReference type="CDD" id="cd01347">
    <property type="entry name" value="ligand_gated_channel"/>
    <property type="match status" value="1"/>
</dbReference>
<keyword evidence="11 14" id="KW-0472">Membrane</keyword>
<dbReference type="InterPro" id="IPR000531">
    <property type="entry name" value="Beta-barrel_TonB"/>
</dbReference>
<comment type="similarity">
    <text evidence="2 14 16">Belongs to the TonB-dependent receptor family.</text>
</comment>
<keyword evidence="22" id="KW-1185">Reference proteome</keyword>
<evidence type="ECO:0000259" key="19">
    <source>
        <dbReference type="Pfam" id="PF00593"/>
    </source>
</evidence>
<feature type="domain" description="TonB-dependent receptor plug" evidence="20">
    <location>
        <begin position="76"/>
        <end position="168"/>
    </location>
</feature>
<feature type="region of interest" description="Disordered" evidence="17">
    <location>
        <begin position="192"/>
        <end position="211"/>
    </location>
</feature>
<dbReference type="Gene3D" id="2.40.170.20">
    <property type="entry name" value="TonB-dependent receptor, beta-barrel domain"/>
    <property type="match status" value="1"/>
</dbReference>
<dbReference type="SUPFAM" id="SSF56935">
    <property type="entry name" value="Porins"/>
    <property type="match status" value="1"/>
</dbReference>
<evidence type="ECO:0000256" key="14">
    <source>
        <dbReference type="PROSITE-ProRule" id="PRU01360"/>
    </source>
</evidence>
<dbReference type="PROSITE" id="PS01156">
    <property type="entry name" value="TONB_DEPENDENT_REC_2"/>
    <property type="match status" value="1"/>
</dbReference>
<feature type="signal peptide" evidence="18">
    <location>
        <begin position="1"/>
        <end position="22"/>
    </location>
</feature>
<evidence type="ECO:0000256" key="12">
    <source>
        <dbReference type="ARBA" id="ARBA00023170"/>
    </source>
</evidence>
<evidence type="ECO:0000256" key="5">
    <source>
        <dbReference type="ARBA" id="ARBA00022496"/>
    </source>
</evidence>
<dbReference type="PANTHER" id="PTHR32552:SF82">
    <property type="entry name" value="FCUA PROTEIN"/>
    <property type="match status" value="1"/>
</dbReference>
<evidence type="ECO:0000256" key="7">
    <source>
        <dbReference type="ARBA" id="ARBA00022729"/>
    </source>
</evidence>
<keyword evidence="5" id="KW-0410">Iron transport</keyword>
<evidence type="ECO:0000256" key="9">
    <source>
        <dbReference type="ARBA" id="ARBA00023065"/>
    </source>
</evidence>
<dbReference type="Gene3D" id="2.170.130.10">
    <property type="entry name" value="TonB-dependent receptor, plug domain"/>
    <property type="match status" value="1"/>
</dbReference>
<evidence type="ECO:0000256" key="2">
    <source>
        <dbReference type="ARBA" id="ARBA00009810"/>
    </source>
</evidence>
<keyword evidence="3 14" id="KW-0813">Transport</keyword>
<reference evidence="21 22" key="1">
    <citation type="submission" date="2017-05" db="EMBL/GenBank/DDBJ databases">
        <title>Complete and WGS of Bordetella genogroups.</title>
        <authorList>
            <person name="Spilker T."/>
            <person name="LiPuma J."/>
        </authorList>
    </citation>
    <scope>NUCLEOTIDE SEQUENCE [LARGE SCALE GENOMIC DNA]</scope>
    <source>
        <strain evidence="21 22">AU7206</strain>
    </source>
</reference>
<dbReference type="InterPro" id="IPR039426">
    <property type="entry name" value="TonB-dep_rcpt-like"/>
</dbReference>
<dbReference type="STRING" id="463040.CAL15_15550"/>
<evidence type="ECO:0000256" key="15">
    <source>
        <dbReference type="PROSITE-ProRule" id="PRU10144"/>
    </source>
</evidence>
<dbReference type="Pfam" id="PF00593">
    <property type="entry name" value="TonB_dep_Rec_b-barrel"/>
    <property type="match status" value="1"/>
</dbReference>
<feature type="domain" description="TonB-dependent receptor-like beta-barrel" evidence="19">
    <location>
        <begin position="288"/>
        <end position="698"/>
    </location>
</feature>
<dbReference type="GO" id="GO:0009279">
    <property type="term" value="C:cell outer membrane"/>
    <property type="evidence" value="ECO:0007669"/>
    <property type="project" value="UniProtKB-SubCell"/>
</dbReference>
<organism evidence="21 22">
    <name type="scientific">Bordetella genomosp. 13</name>
    <dbReference type="NCBI Taxonomy" id="463040"/>
    <lineage>
        <taxon>Bacteria</taxon>
        <taxon>Pseudomonadati</taxon>
        <taxon>Pseudomonadota</taxon>
        <taxon>Betaproteobacteria</taxon>
        <taxon>Burkholderiales</taxon>
        <taxon>Alcaligenaceae</taxon>
        <taxon>Bordetella</taxon>
    </lineage>
</organism>
<keyword evidence="7 18" id="KW-0732">Signal</keyword>
<dbReference type="KEGG" id="bgm:CAL15_15550"/>
<dbReference type="PANTHER" id="PTHR32552">
    <property type="entry name" value="FERRICHROME IRON RECEPTOR-RELATED"/>
    <property type="match status" value="1"/>
</dbReference>
<dbReference type="InterPro" id="IPR036942">
    <property type="entry name" value="Beta-barrel_TonB_sf"/>
</dbReference>
<dbReference type="NCBIfam" id="TIGR01783">
    <property type="entry name" value="TonB-siderophor"/>
    <property type="match status" value="1"/>
</dbReference>
<dbReference type="GO" id="GO:0038023">
    <property type="term" value="F:signaling receptor activity"/>
    <property type="evidence" value="ECO:0007669"/>
    <property type="project" value="InterPro"/>
</dbReference>
<name>A0A1W6ZEU6_9BORD</name>
<feature type="compositionally biased region" description="Polar residues" evidence="17">
    <location>
        <begin position="192"/>
        <end position="210"/>
    </location>
</feature>
<protein>
    <submittedName>
        <fullName evidence="21">TonB-dependent siderophore receptor</fullName>
    </submittedName>
</protein>
<keyword evidence="6 14" id="KW-0812">Transmembrane</keyword>
<proteinExistence type="inferred from homology"/>
<evidence type="ECO:0000256" key="10">
    <source>
        <dbReference type="ARBA" id="ARBA00023077"/>
    </source>
</evidence>
<evidence type="ECO:0000256" key="13">
    <source>
        <dbReference type="ARBA" id="ARBA00023237"/>
    </source>
</evidence>
<dbReference type="InterPro" id="IPR012910">
    <property type="entry name" value="Plug_dom"/>
</dbReference>
<evidence type="ECO:0000259" key="20">
    <source>
        <dbReference type="Pfam" id="PF07715"/>
    </source>
</evidence>
<keyword evidence="8" id="KW-0408">Iron</keyword>
<evidence type="ECO:0000256" key="6">
    <source>
        <dbReference type="ARBA" id="ARBA00022692"/>
    </source>
</evidence>
<dbReference type="AlphaFoldDB" id="A0A1W6ZEU6"/>
<dbReference type="InterPro" id="IPR037066">
    <property type="entry name" value="Plug_dom_sf"/>
</dbReference>
<keyword evidence="13 14" id="KW-0998">Cell outer membrane</keyword>
<evidence type="ECO:0000256" key="16">
    <source>
        <dbReference type="RuleBase" id="RU003357"/>
    </source>
</evidence>